<dbReference type="OrthoDB" id="2860197at2"/>
<name>A0A8J3ASY5_9BACI</name>
<protein>
    <submittedName>
        <fullName evidence="1">Uncharacterized protein</fullName>
    </submittedName>
</protein>
<evidence type="ECO:0000313" key="1">
    <source>
        <dbReference type="EMBL" id="GGI15603.1"/>
    </source>
</evidence>
<evidence type="ECO:0000313" key="2">
    <source>
        <dbReference type="Proteomes" id="UP000626244"/>
    </source>
</evidence>
<organism evidence="1 2">
    <name type="scientific">Gottfriedia solisilvae</name>
    <dbReference type="NCBI Taxonomy" id="1516104"/>
    <lineage>
        <taxon>Bacteria</taxon>
        <taxon>Bacillati</taxon>
        <taxon>Bacillota</taxon>
        <taxon>Bacilli</taxon>
        <taxon>Bacillales</taxon>
        <taxon>Bacillaceae</taxon>
        <taxon>Gottfriedia</taxon>
    </lineage>
</organism>
<proteinExistence type="predicted"/>
<accession>A0A8J3ASY5</accession>
<dbReference type="RefSeq" id="WP_087999688.1">
    <property type="nucleotide sequence ID" value="NZ_BMHB01000001.1"/>
</dbReference>
<dbReference type="Proteomes" id="UP000626244">
    <property type="component" value="Unassembled WGS sequence"/>
</dbReference>
<comment type="caution">
    <text evidence="1">The sequence shown here is derived from an EMBL/GenBank/DDBJ whole genome shotgun (WGS) entry which is preliminary data.</text>
</comment>
<dbReference type="EMBL" id="BMHB01000001">
    <property type="protein sequence ID" value="GGI15603.1"/>
    <property type="molecule type" value="Genomic_DNA"/>
</dbReference>
<gene>
    <name evidence="1" type="ORF">GCM10007380_28810</name>
</gene>
<reference evidence="2" key="1">
    <citation type="journal article" date="2019" name="Int. J. Syst. Evol. Microbiol.">
        <title>The Global Catalogue of Microorganisms (GCM) 10K type strain sequencing project: providing services to taxonomists for standard genome sequencing and annotation.</title>
        <authorList>
            <consortium name="The Broad Institute Genomics Platform"/>
            <consortium name="The Broad Institute Genome Sequencing Center for Infectious Disease"/>
            <person name="Wu L."/>
            <person name="Ma J."/>
        </authorList>
    </citation>
    <scope>NUCLEOTIDE SEQUENCE [LARGE SCALE GENOMIC DNA]</scope>
    <source>
        <strain evidence="2">CGMCC 1.14993</strain>
    </source>
</reference>
<dbReference type="AlphaFoldDB" id="A0A8J3ASY5"/>
<sequence length="124" mass="14051">MFTPVYKVNEQGEIYLSTNSFSVSYDQFKEDEMGNAYVIVKSGEEPIIKVKLLLHNIGNARTQELEVKNKSGLGLVEIRLLHVKIKKYKNGWGAKIQLQNGELTIKGDIPKHVKIQVVRKVKLG</sequence>
<keyword evidence="2" id="KW-1185">Reference proteome</keyword>